<feature type="transmembrane region" description="Helical" evidence="1">
    <location>
        <begin position="77"/>
        <end position="93"/>
    </location>
</feature>
<feature type="transmembrane region" description="Helical" evidence="1">
    <location>
        <begin position="361"/>
        <end position="380"/>
    </location>
</feature>
<evidence type="ECO:0000313" key="3">
    <source>
        <dbReference type="Proteomes" id="UP000008281"/>
    </source>
</evidence>
<proteinExistence type="predicted"/>
<dbReference type="STRING" id="31234.E3MHA0"/>
<accession>E3MHA0</accession>
<dbReference type="PANTHER" id="PTHR31930">
    <property type="entry name" value="SERPENTINE RECEPTOR, CLASS R"/>
    <property type="match status" value="1"/>
</dbReference>
<dbReference type="Pfam" id="PF03268">
    <property type="entry name" value="DUF267"/>
    <property type="match status" value="1"/>
</dbReference>
<dbReference type="eggNOG" id="ENOG502TFN2">
    <property type="taxonomic scope" value="Eukaryota"/>
</dbReference>
<keyword evidence="3" id="KW-1185">Reference proteome</keyword>
<feature type="transmembrane region" description="Helical" evidence="1">
    <location>
        <begin position="244"/>
        <end position="264"/>
    </location>
</feature>
<keyword evidence="1" id="KW-1133">Transmembrane helix</keyword>
<evidence type="ECO:0000313" key="2">
    <source>
        <dbReference type="EMBL" id="EFP01795.1"/>
    </source>
</evidence>
<protein>
    <submittedName>
        <fullName evidence="2">CRE-SRR-2 protein</fullName>
    </submittedName>
</protein>
<dbReference type="OrthoDB" id="5824820at2759"/>
<dbReference type="FunCoup" id="E3MHA0">
    <property type="interactions" value="1850"/>
</dbReference>
<dbReference type="PANTHER" id="PTHR31930:SF5">
    <property type="entry name" value="GUSTATORY RECEPTOR"/>
    <property type="match status" value="1"/>
</dbReference>
<organism evidence="3">
    <name type="scientific">Caenorhabditis remanei</name>
    <name type="common">Caenorhabditis vulgaris</name>
    <dbReference type="NCBI Taxonomy" id="31234"/>
    <lineage>
        <taxon>Eukaryota</taxon>
        <taxon>Metazoa</taxon>
        <taxon>Ecdysozoa</taxon>
        <taxon>Nematoda</taxon>
        <taxon>Chromadorea</taxon>
        <taxon>Rhabditida</taxon>
        <taxon>Rhabditina</taxon>
        <taxon>Rhabditomorpha</taxon>
        <taxon>Rhabditoidea</taxon>
        <taxon>Rhabditidae</taxon>
        <taxon>Peloderinae</taxon>
        <taxon>Caenorhabditis</taxon>
    </lineage>
</organism>
<dbReference type="InterPro" id="IPR004950">
    <property type="entry name" value="DUF267_CAE_spp"/>
</dbReference>
<dbReference type="EMBL" id="DS268444">
    <property type="protein sequence ID" value="EFP01795.1"/>
    <property type="molecule type" value="Genomic_DNA"/>
</dbReference>
<sequence length="385" mass="44742">MSSHVPEDLPLSTPNIFGAFRYLWKFSPYNCQKGNPIRIFFLLFSLASFLGMIFRAWWMFYMVDVDLLSFGWAERNLYAFISMESFSCVIALYKMTTNDTLRKFEQGLGMLKKMRITNYHQKYDEYSALRTKTFLLKVPILVFFIGCSGYLVTKKFVIFGTSSTNSWYYYADAVIMFLCAYVNFIFLPVHGLLQNSLAREFGVFNEELEAASKNKELVNPQIIHKFADRQIKMFEMTNTITERLHPFMSAAPFLVFTALANVSFLVTNLREGTPTYYYVCMIGMMICCIIISSNLLYPPAFVQEAMLHTSTVLMNDPFLHYSTDPQIYSTYRTMVDRSQKNRTVNLVIQIFSVNRKNIERAYFVITNIVLVMSVFSKLLFPKLSD</sequence>
<dbReference type="InParanoid" id="E3MHA0"/>
<reference evidence="2" key="1">
    <citation type="submission" date="2007-07" db="EMBL/GenBank/DDBJ databases">
        <title>PCAP assembly of the Caenorhabditis remanei genome.</title>
        <authorList>
            <consortium name="The Caenorhabditis remanei Sequencing Consortium"/>
            <person name="Wilson R.K."/>
        </authorList>
    </citation>
    <scope>NUCLEOTIDE SEQUENCE [LARGE SCALE GENOMIC DNA]</scope>
    <source>
        <strain evidence="2">PB4641</strain>
    </source>
</reference>
<dbReference type="Proteomes" id="UP000008281">
    <property type="component" value="Unassembled WGS sequence"/>
</dbReference>
<keyword evidence="1" id="KW-0812">Transmembrane</keyword>
<dbReference type="HOGENOM" id="CLU_043079_0_0_1"/>
<gene>
    <name evidence="2" type="primary">Cre-srr-2</name>
    <name evidence="2" type="ORF">CRE_23541</name>
</gene>
<dbReference type="OMA" id="REFHVFN"/>
<evidence type="ECO:0000256" key="1">
    <source>
        <dbReference type="SAM" id="Phobius"/>
    </source>
</evidence>
<dbReference type="AlphaFoldDB" id="E3MHA0"/>
<feature type="transmembrane region" description="Helical" evidence="1">
    <location>
        <begin position="39"/>
        <end position="57"/>
    </location>
</feature>
<feature type="transmembrane region" description="Helical" evidence="1">
    <location>
        <begin position="134"/>
        <end position="152"/>
    </location>
</feature>
<keyword evidence="1" id="KW-0472">Membrane</keyword>
<feature type="transmembrane region" description="Helical" evidence="1">
    <location>
        <begin position="276"/>
        <end position="297"/>
    </location>
</feature>
<feature type="transmembrane region" description="Helical" evidence="1">
    <location>
        <begin position="167"/>
        <end position="189"/>
    </location>
</feature>
<name>E3MHA0_CAERE</name>